<dbReference type="AlphaFoldDB" id="A0AAV2N3D0"/>
<proteinExistence type="predicted"/>
<protein>
    <submittedName>
        <fullName evidence="2">Uncharacterized protein</fullName>
    </submittedName>
</protein>
<evidence type="ECO:0000313" key="3">
    <source>
        <dbReference type="Proteomes" id="UP001497644"/>
    </source>
</evidence>
<gene>
    <name evidence="2" type="ORF">LPLAT_LOCUS1116</name>
</gene>
<dbReference type="EMBL" id="OZ034824">
    <property type="protein sequence ID" value="CAL1674448.1"/>
    <property type="molecule type" value="Genomic_DNA"/>
</dbReference>
<keyword evidence="3" id="KW-1185">Reference proteome</keyword>
<feature type="region of interest" description="Disordered" evidence="1">
    <location>
        <begin position="1"/>
        <end position="31"/>
    </location>
</feature>
<name>A0AAV2N3D0_9HYME</name>
<accession>A0AAV2N3D0</accession>
<organism evidence="2 3">
    <name type="scientific">Lasius platythorax</name>
    <dbReference type="NCBI Taxonomy" id="488582"/>
    <lineage>
        <taxon>Eukaryota</taxon>
        <taxon>Metazoa</taxon>
        <taxon>Ecdysozoa</taxon>
        <taxon>Arthropoda</taxon>
        <taxon>Hexapoda</taxon>
        <taxon>Insecta</taxon>
        <taxon>Pterygota</taxon>
        <taxon>Neoptera</taxon>
        <taxon>Endopterygota</taxon>
        <taxon>Hymenoptera</taxon>
        <taxon>Apocrita</taxon>
        <taxon>Aculeata</taxon>
        <taxon>Formicoidea</taxon>
        <taxon>Formicidae</taxon>
        <taxon>Formicinae</taxon>
        <taxon>Lasius</taxon>
        <taxon>Lasius</taxon>
    </lineage>
</organism>
<reference evidence="2 3" key="1">
    <citation type="submission" date="2024-04" db="EMBL/GenBank/DDBJ databases">
        <authorList>
            <consortium name="Molecular Ecology Group"/>
        </authorList>
    </citation>
    <scope>NUCLEOTIDE SEQUENCE [LARGE SCALE GENOMIC DNA]</scope>
</reference>
<evidence type="ECO:0000256" key="1">
    <source>
        <dbReference type="SAM" id="MobiDB-lite"/>
    </source>
</evidence>
<evidence type="ECO:0000313" key="2">
    <source>
        <dbReference type="EMBL" id="CAL1674448.1"/>
    </source>
</evidence>
<dbReference type="Proteomes" id="UP001497644">
    <property type="component" value="Chromosome 1"/>
</dbReference>
<sequence>MGDSLDGFSRNHEKRSSSSPEPFLSPASERAGSRSLLSKFISVTSTVSPDIPPALKCLSARRAVGGSGLQARVTSAGACPSCRTGKSPNLRISSLRRDVVESVLFSDSTVRGYNVGIRESPSRLRFDIPPARPAVCPRKVADSGFDMPSMCSALQMTNSIDHETSCRRGTSTEGFGPSFIASRERCSTKCRVIFFYLH</sequence>